<proteinExistence type="predicted"/>
<evidence type="ECO:0000313" key="2">
    <source>
        <dbReference type="Proteomes" id="UP000267430"/>
    </source>
</evidence>
<dbReference type="SUPFAM" id="SSF53756">
    <property type="entry name" value="UDP-Glycosyltransferase/glycogen phosphorylase"/>
    <property type="match status" value="1"/>
</dbReference>
<name>A0A3S0VJC6_9BACI</name>
<sequence length="447" mass="52681">MITINEFLDNYFERFLTGKDKIPFKDKVINQIYNPLYYMKNSKFNFHLKKNFYKKSDILVPFFSYRSDHELLIYPVLKELSQRGFNITLIIPRNACNSINLIPLKDSINIITFESLYSSRFLYLKVQKMYENELKKQEEEYIKKGFNKFYIKKTFLKYAYDYLIAQEVIKELKPQLVYSIQLVLNPGWLTVLKENKIKLHLIQHGFFNGNEHDFIGCDLVYLWGDYHKSRLKLLDNNLKSLVVGNPKMQHIKSLFNEKQEKEGKNLTALVVSSAESFDELEMIEKTIKFLKHEGISIIYKLHPSEKKRKYKKWLNEKLVLPNEINNQKMIYPLMEESDIVIGGYSTAVNEAAYLGKLVIRIDYTNSLNMIEDGIKKITSLHELKGIIKGIKESKDKEKYLVKQNKKISHYLFNGEFDAATLIAKSIKDKLEMTQIKELTQINKMNGY</sequence>
<organism evidence="1 2">
    <name type="scientific">Peribacillus cavernae</name>
    <dbReference type="NCBI Taxonomy" id="1674310"/>
    <lineage>
        <taxon>Bacteria</taxon>
        <taxon>Bacillati</taxon>
        <taxon>Bacillota</taxon>
        <taxon>Bacilli</taxon>
        <taxon>Bacillales</taxon>
        <taxon>Bacillaceae</taxon>
        <taxon>Peribacillus</taxon>
    </lineage>
</organism>
<reference evidence="1 2" key="1">
    <citation type="submission" date="2018-12" db="EMBL/GenBank/DDBJ databases">
        <title>Bacillus chawlae sp. nov., Bacillus glennii sp. nov., and Bacillus saganii sp. nov. Isolated from the Vehicle Assembly Building at Kennedy Space Center where the Viking Spacecraft were Assembled.</title>
        <authorList>
            <person name="Seuylemezian A."/>
            <person name="Vaishampayan P."/>
        </authorList>
    </citation>
    <scope>NUCLEOTIDE SEQUENCE [LARGE SCALE GENOMIC DNA]</scope>
    <source>
        <strain evidence="1 2">L5</strain>
    </source>
</reference>
<dbReference type="Gene3D" id="3.40.50.12580">
    <property type="match status" value="1"/>
</dbReference>
<gene>
    <name evidence="1" type="ORF">ELQ35_18460</name>
</gene>
<dbReference type="EMBL" id="RYZZ01000034">
    <property type="protein sequence ID" value="RUQ26563.1"/>
    <property type="molecule type" value="Genomic_DNA"/>
</dbReference>
<dbReference type="Proteomes" id="UP000267430">
    <property type="component" value="Unassembled WGS sequence"/>
</dbReference>
<dbReference type="AlphaFoldDB" id="A0A3S0VJC6"/>
<accession>A0A3S0VJC6</accession>
<evidence type="ECO:0000313" key="1">
    <source>
        <dbReference type="EMBL" id="RUQ26563.1"/>
    </source>
</evidence>
<dbReference type="RefSeq" id="WP_126866663.1">
    <property type="nucleotide sequence ID" value="NZ_JAUSTX010000032.1"/>
</dbReference>
<comment type="caution">
    <text evidence="1">The sequence shown here is derived from an EMBL/GenBank/DDBJ whole genome shotgun (WGS) entry which is preliminary data.</text>
</comment>
<protein>
    <submittedName>
        <fullName evidence="1">Uncharacterized protein</fullName>
    </submittedName>
</protein>
<dbReference type="InterPro" id="IPR043148">
    <property type="entry name" value="TagF_C"/>
</dbReference>
<keyword evidence="2" id="KW-1185">Reference proteome</keyword>